<proteinExistence type="predicted"/>
<gene>
    <name evidence="1" type="ORF">GF339_12765</name>
</gene>
<dbReference type="Proteomes" id="UP000649604">
    <property type="component" value="Unassembled WGS sequence"/>
</dbReference>
<dbReference type="EMBL" id="WJJP01000415">
    <property type="protein sequence ID" value="MBD3325455.1"/>
    <property type="molecule type" value="Genomic_DNA"/>
</dbReference>
<comment type="caution">
    <text evidence="1">The sequence shown here is derived from an EMBL/GenBank/DDBJ whole genome shotgun (WGS) entry which is preliminary data.</text>
</comment>
<evidence type="ECO:0000313" key="1">
    <source>
        <dbReference type="EMBL" id="MBD3325455.1"/>
    </source>
</evidence>
<accession>A0A9D5Q684</accession>
<name>A0A9D5Q684_9BACT</name>
<reference evidence="1" key="1">
    <citation type="submission" date="2019-11" db="EMBL/GenBank/DDBJ databases">
        <title>Microbial mats filling the niche in hypersaline microbial mats.</title>
        <authorList>
            <person name="Wong H.L."/>
            <person name="Macleod F.I."/>
            <person name="White R.A. III"/>
            <person name="Burns B.P."/>
        </authorList>
    </citation>
    <scope>NUCLEOTIDE SEQUENCE</scope>
    <source>
        <strain evidence="1">Rbin_158</strain>
    </source>
</reference>
<evidence type="ECO:0000313" key="2">
    <source>
        <dbReference type="Proteomes" id="UP000649604"/>
    </source>
</evidence>
<sequence length="219" mass="24943">MDADILIIGEVMSELLTAPDQCAGVFSGHPLSRETQEQILPKNFEAIRGRYHVTPDGRCLGCSYFAIYHSAILKETIQHTGIHFNKYLWQDIPVQVQDQIRKLGLQCKRYDTAKVLNLILLANGHSLLYKDVPGLFHIGGMSRYYLHNRFKHTIQLTVTQYIDRLLYALSEKQPLPEVPDIPDVDINQAVQKLTTAIIDVHEDFTQDVLFTLLRGNTVV</sequence>
<organism evidence="1 2">
    <name type="scientific">candidate division KSB3 bacterium</name>
    <dbReference type="NCBI Taxonomy" id="2044937"/>
    <lineage>
        <taxon>Bacteria</taxon>
        <taxon>candidate division KSB3</taxon>
    </lineage>
</organism>
<protein>
    <submittedName>
        <fullName evidence="1">Uncharacterized protein</fullName>
    </submittedName>
</protein>
<dbReference type="AlphaFoldDB" id="A0A9D5Q684"/>